<feature type="domain" description="Flagellar hook-length control protein-like C-terminal" evidence="2">
    <location>
        <begin position="525"/>
        <end position="600"/>
    </location>
</feature>
<feature type="region of interest" description="Disordered" evidence="1">
    <location>
        <begin position="329"/>
        <end position="489"/>
    </location>
</feature>
<feature type="compositionally biased region" description="Polar residues" evidence="1">
    <location>
        <begin position="278"/>
        <end position="300"/>
    </location>
</feature>
<reference evidence="3" key="2">
    <citation type="submission" date="2020-09" db="EMBL/GenBank/DDBJ databases">
        <authorList>
            <person name="Sun Q."/>
            <person name="Kim S."/>
        </authorList>
    </citation>
    <scope>NUCLEOTIDE SEQUENCE</scope>
    <source>
        <strain evidence="3">KCTC 42590</strain>
    </source>
</reference>
<sequence length="674" mass="69455">MTTLNTVLQMLASSGKPAAASQHTATAAGSNAENGKNFASILYAASDPSLVRTQHGQTTEDAIAAANAGRQSFDILKGSNFLPTADANLDTPGVDTDNLPVFIDKKSVFIGPFTVGDLNTLNASQENIDPDVQAVLSVIQQAMATANSDTPSDYQPEEGDSVDLAQIYTILSVDYTSSQDAAGSGSSNAAITAGTYGKEWSISSPETGPLSRDALKMLGIDVAGVTSANDADALLQQPVGQIKPLGPPQDYQELLAGRPPLPETASATAQTMRGHAGTVSSDTIRPEQAQSGQHTGNIPPTSEAGADGTVPDGDAFADEVQSDDLAHLKGMNSNRGAAPHDFNSDAIDDDMAMTPAPSLQAAARANTARQGTQIESGDTSASSADDASADMVQTAAASHNAGGKNAGQNSAGGSFAQTASNSNNAGAQTTTSQNSAFTVPAGDTGVHTSNAPATPVANTAGPDATPAQMPDRGTSQPDSNSPFAPTGAGIDTAKAAQEHAATRTMMGNRATPEFAQKIANDFGLQVTKAVQDGKQEFTMRMDPAELGRVTVKMQFENGKMTAKVMAERPETLEILQRDVRGLERAIESGGQKAENISIDFSLDHGNGESAGKAMAEAAQAEKFDEQLAKNAAMNSDDMNPATSPESLEDFVAQDIPLEEILAAVSVETGIDVRV</sequence>
<evidence type="ECO:0000313" key="3">
    <source>
        <dbReference type="EMBL" id="GHF22645.1"/>
    </source>
</evidence>
<dbReference type="EMBL" id="BNCI01000002">
    <property type="protein sequence ID" value="GHF22645.1"/>
    <property type="molecule type" value="Genomic_DNA"/>
</dbReference>
<name>A0A919E890_9PROT</name>
<dbReference type="Pfam" id="PF02120">
    <property type="entry name" value="Flg_hook"/>
    <property type="match status" value="1"/>
</dbReference>
<protein>
    <submittedName>
        <fullName evidence="3">Flagellar hook-length control protein</fullName>
    </submittedName>
</protein>
<comment type="caution">
    <text evidence="3">The sequence shown here is derived from an EMBL/GenBank/DDBJ whole genome shotgun (WGS) entry which is preliminary data.</text>
</comment>
<dbReference type="RefSeq" id="WP_191251809.1">
    <property type="nucleotide sequence ID" value="NZ_BNCI01000002.1"/>
</dbReference>
<dbReference type="InterPro" id="IPR021136">
    <property type="entry name" value="Flagellar_hook_control-like_C"/>
</dbReference>
<accession>A0A919E890</accession>
<feature type="region of interest" description="Disordered" evidence="1">
    <location>
        <begin position="256"/>
        <end position="316"/>
    </location>
</feature>
<gene>
    <name evidence="3" type="ORF">GCM10017044_16250</name>
</gene>
<dbReference type="Proteomes" id="UP000630923">
    <property type="component" value="Unassembled WGS sequence"/>
</dbReference>
<feature type="compositionally biased region" description="Polar residues" evidence="1">
    <location>
        <begin position="406"/>
        <end position="437"/>
    </location>
</feature>
<organism evidence="3 4">
    <name type="scientific">Kordiimonas sediminis</name>
    <dbReference type="NCBI Taxonomy" id="1735581"/>
    <lineage>
        <taxon>Bacteria</taxon>
        <taxon>Pseudomonadati</taxon>
        <taxon>Pseudomonadota</taxon>
        <taxon>Alphaproteobacteria</taxon>
        <taxon>Kordiimonadales</taxon>
        <taxon>Kordiimonadaceae</taxon>
        <taxon>Kordiimonas</taxon>
    </lineage>
</organism>
<evidence type="ECO:0000313" key="4">
    <source>
        <dbReference type="Proteomes" id="UP000630923"/>
    </source>
</evidence>
<keyword evidence="3" id="KW-0966">Cell projection</keyword>
<proteinExistence type="predicted"/>
<keyword evidence="3" id="KW-0969">Cilium</keyword>
<evidence type="ECO:0000256" key="1">
    <source>
        <dbReference type="SAM" id="MobiDB-lite"/>
    </source>
</evidence>
<keyword evidence="3" id="KW-0282">Flagellum</keyword>
<feature type="compositionally biased region" description="Polar residues" evidence="1">
    <location>
        <begin position="473"/>
        <end position="483"/>
    </location>
</feature>
<dbReference type="AlphaFoldDB" id="A0A919E890"/>
<feature type="compositionally biased region" description="Polar residues" evidence="1">
    <location>
        <begin position="367"/>
        <end position="377"/>
    </location>
</feature>
<dbReference type="InterPro" id="IPR038610">
    <property type="entry name" value="FliK-like_C_sf"/>
</dbReference>
<dbReference type="CDD" id="cd17470">
    <property type="entry name" value="T3SS_Flik_C"/>
    <property type="match status" value="1"/>
</dbReference>
<feature type="compositionally biased region" description="Low complexity" evidence="1">
    <location>
        <begin position="378"/>
        <end position="390"/>
    </location>
</feature>
<keyword evidence="4" id="KW-1185">Reference proteome</keyword>
<reference evidence="3" key="1">
    <citation type="journal article" date="2014" name="Int. J. Syst. Evol. Microbiol.">
        <title>Complete genome sequence of Corynebacterium casei LMG S-19264T (=DSM 44701T), isolated from a smear-ripened cheese.</title>
        <authorList>
            <consortium name="US DOE Joint Genome Institute (JGI-PGF)"/>
            <person name="Walter F."/>
            <person name="Albersmeier A."/>
            <person name="Kalinowski J."/>
            <person name="Ruckert C."/>
        </authorList>
    </citation>
    <scope>NUCLEOTIDE SEQUENCE</scope>
    <source>
        <strain evidence="3">KCTC 42590</strain>
    </source>
</reference>
<evidence type="ECO:0000259" key="2">
    <source>
        <dbReference type="Pfam" id="PF02120"/>
    </source>
</evidence>
<dbReference type="Gene3D" id="3.30.750.140">
    <property type="match status" value="1"/>
</dbReference>